<proteinExistence type="predicted"/>
<dbReference type="InterPro" id="IPR009057">
    <property type="entry name" value="Homeodomain-like_sf"/>
</dbReference>
<evidence type="ECO:0000313" key="5">
    <source>
        <dbReference type="EMBL" id="GIJ13739.1"/>
    </source>
</evidence>
<organism evidence="5 6">
    <name type="scientific">Micromonospora gifhornensis</name>
    <dbReference type="NCBI Taxonomy" id="84594"/>
    <lineage>
        <taxon>Bacteria</taxon>
        <taxon>Bacillati</taxon>
        <taxon>Actinomycetota</taxon>
        <taxon>Actinomycetes</taxon>
        <taxon>Micromonosporales</taxon>
        <taxon>Micromonosporaceae</taxon>
        <taxon>Micromonospora</taxon>
    </lineage>
</organism>
<feature type="region of interest" description="Disordered" evidence="3">
    <location>
        <begin position="217"/>
        <end position="239"/>
    </location>
</feature>
<dbReference type="InterPro" id="IPR050109">
    <property type="entry name" value="HTH-type_TetR-like_transc_reg"/>
</dbReference>
<name>A0ABQ4I772_9ACTN</name>
<dbReference type="PRINTS" id="PR00455">
    <property type="entry name" value="HTHTETR"/>
</dbReference>
<keyword evidence="6" id="KW-1185">Reference proteome</keyword>
<reference evidence="5 6" key="1">
    <citation type="submission" date="2021-01" db="EMBL/GenBank/DDBJ databases">
        <title>Whole genome shotgun sequence of Verrucosispora gifhornensis NBRC 16317.</title>
        <authorList>
            <person name="Komaki H."/>
            <person name="Tamura T."/>
        </authorList>
    </citation>
    <scope>NUCLEOTIDE SEQUENCE [LARGE SCALE GENOMIC DNA]</scope>
    <source>
        <strain evidence="5 6">NBRC 16317</strain>
    </source>
</reference>
<sequence length="239" mass="25529">MTPTSGRPGQPGPGHGVASGDRRTMARRTGRRPGNPATREAILDAARATFGQRGYDGSTIRAIATAAKVDPALVHHYFGSKDQLFLAAMQAPFDPREVLPAVLAGDRAGLGERIVRTFLSVWDSPAGTAGIAMLRSAVSNEWTARLLREFLTIHVLRPILDHLDVDPAEVPLRGSLTASQLVGLAVMRHVIRLEPIATADPEVLVAAIAPTIERYLTAPLPDRPGDQPDKPGDQPDQPG</sequence>
<feature type="compositionally biased region" description="Basic and acidic residues" evidence="3">
    <location>
        <begin position="223"/>
        <end position="233"/>
    </location>
</feature>
<dbReference type="EMBL" id="BOPA01000003">
    <property type="protein sequence ID" value="GIJ13739.1"/>
    <property type="molecule type" value="Genomic_DNA"/>
</dbReference>
<feature type="DNA-binding region" description="H-T-H motif" evidence="2">
    <location>
        <begin position="59"/>
        <end position="78"/>
    </location>
</feature>
<dbReference type="Gene3D" id="1.10.10.60">
    <property type="entry name" value="Homeodomain-like"/>
    <property type="match status" value="1"/>
</dbReference>
<dbReference type="InterPro" id="IPR036271">
    <property type="entry name" value="Tet_transcr_reg_TetR-rel_C_sf"/>
</dbReference>
<feature type="region of interest" description="Disordered" evidence="3">
    <location>
        <begin position="1"/>
        <end position="38"/>
    </location>
</feature>
<dbReference type="InterPro" id="IPR041678">
    <property type="entry name" value="TetR_C_16"/>
</dbReference>
<evidence type="ECO:0000313" key="6">
    <source>
        <dbReference type="Proteomes" id="UP000647860"/>
    </source>
</evidence>
<protein>
    <submittedName>
        <fullName evidence="5">TetR family transcriptional regulator</fullName>
    </submittedName>
</protein>
<dbReference type="PANTHER" id="PTHR30055">
    <property type="entry name" value="HTH-TYPE TRANSCRIPTIONAL REGULATOR RUTR"/>
    <property type="match status" value="1"/>
</dbReference>
<feature type="domain" description="HTH tetR-type" evidence="4">
    <location>
        <begin position="36"/>
        <end position="96"/>
    </location>
</feature>
<evidence type="ECO:0000256" key="3">
    <source>
        <dbReference type="SAM" id="MobiDB-lite"/>
    </source>
</evidence>
<dbReference type="Pfam" id="PF00440">
    <property type="entry name" value="TetR_N"/>
    <property type="match status" value="1"/>
</dbReference>
<dbReference type="Gene3D" id="1.10.357.10">
    <property type="entry name" value="Tetracycline Repressor, domain 2"/>
    <property type="match status" value="1"/>
</dbReference>
<keyword evidence="1 2" id="KW-0238">DNA-binding</keyword>
<evidence type="ECO:0000256" key="2">
    <source>
        <dbReference type="PROSITE-ProRule" id="PRU00335"/>
    </source>
</evidence>
<dbReference type="PANTHER" id="PTHR30055:SF235">
    <property type="entry name" value="TRANSCRIPTIONAL REGULATORY PROTEIN"/>
    <property type="match status" value="1"/>
</dbReference>
<dbReference type="SUPFAM" id="SSF48498">
    <property type="entry name" value="Tetracyclin repressor-like, C-terminal domain"/>
    <property type="match status" value="1"/>
</dbReference>
<evidence type="ECO:0000256" key="1">
    <source>
        <dbReference type="ARBA" id="ARBA00023125"/>
    </source>
</evidence>
<dbReference type="PROSITE" id="PS50977">
    <property type="entry name" value="HTH_TETR_2"/>
    <property type="match status" value="1"/>
</dbReference>
<dbReference type="Proteomes" id="UP000647860">
    <property type="component" value="Unassembled WGS sequence"/>
</dbReference>
<accession>A0ABQ4I772</accession>
<dbReference type="InterPro" id="IPR001647">
    <property type="entry name" value="HTH_TetR"/>
</dbReference>
<dbReference type="Pfam" id="PF17920">
    <property type="entry name" value="TetR_C_16"/>
    <property type="match status" value="1"/>
</dbReference>
<evidence type="ECO:0000259" key="4">
    <source>
        <dbReference type="PROSITE" id="PS50977"/>
    </source>
</evidence>
<dbReference type="SUPFAM" id="SSF46689">
    <property type="entry name" value="Homeodomain-like"/>
    <property type="match status" value="1"/>
</dbReference>
<comment type="caution">
    <text evidence="5">The sequence shown here is derived from an EMBL/GenBank/DDBJ whole genome shotgun (WGS) entry which is preliminary data.</text>
</comment>
<gene>
    <name evidence="5" type="ORF">Vgi01_04230</name>
</gene>